<name>A0AAN9RR69_PHACN</name>
<keyword evidence="2" id="KW-0812">Transmembrane</keyword>
<comment type="caution">
    <text evidence="3">The sequence shown here is derived from an EMBL/GenBank/DDBJ whole genome shotgun (WGS) entry which is preliminary data.</text>
</comment>
<evidence type="ECO:0000313" key="4">
    <source>
        <dbReference type="Proteomes" id="UP001374584"/>
    </source>
</evidence>
<dbReference type="EMBL" id="JAYMYR010000001">
    <property type="protein sequence ID" value="KAK7381797.1"/>
    <property type="molecule type" value="Genomic_DNA"/>
</dbReference>
<feature type="transmembrane region" description="Helical" evidence="2">
    <location>
        <begin position="130"/>
        <end position="151"/>
    </location>
</feature>
<sequence>MGMLCCSSFNKSARFSLTLFTHNLINTPSLTLKNTLIQILSHRRSTVRSPQCRSTTPPNSSSSFTSCTTAQAANPPTPVAPEATNTVPPLRQPHSALRCCHQRHRSAPVAAPCITTLLPRRRTINRCHPSSSCICFLFFFSYFWFLIRFSLSSFH</sequence>
<accession>A0AAN9RR69</accession>
<evidence type="ECO:0000256" key="2">
    <source>
        <dbReference type="SAM" id="Phobius"/>
    </source>
</evidence>
<gene>
    <name evidence="3" type="ORF">VNO80_00344</name>
</gene>
<proteinExistence type="predicted"/>
<feature type="region of interest" description="Disordered" evidence="1">
    <location>
        <begin position="48"/>
        <end position="79"/>
    </location>
</feature>
<keyword evidence="4" id="KW-1185">Reference proteome</keyword>
<dbReference type="AlphaFoldDB" id="A0AAN9RR69"/>
<feature type="compositionally biased region" description="Low complexity" evidence="1">
    <location>
        <begin position="54"/>
        <end position="69"/>
    </location>
</feature>
<reference evidence="3 4" key="1">
    <citation type="submission" date="2024-01" db="EMBL/GenBank/DDBJ databases">
        <title>The genomes of 5 underutilized Papilionoideae crops provide insights into root nodulation and disease resistanc.</title>
        <authorList>
            <person name="Jiang F."/>
        </authorList>
    </citation>
    <scope>NUCLEOTIDE SEQUENCE [LARGE SCALE GENOMIC DNA]</scope>
    <source>
        <strain evidence="3">JINMINGXINNONG_FW02</strain>
        <tissue evidence="3">Leaves</tissue>
    </source>
</reference>
<protein>
    <submittedName>
        <fullName evidence="3">Uncharacterized protein</fullName>
    </submittedName>
</protein>
<evidence type="ECO:0000256" key="1">
    <source>
        <dbReference type="SAM" id="MobiDB-lite"/>
    </source>
</evidence>
<evidence type="ECO:0000313" key="3">
    <source>
        <dbReference type="EMBL" id="KAK7381797.1"/>
    </source>
</evidence>
<keyword evidence="2" id="KW-0472">Membrane</keyword>
<dbReference type="Proteomes" id="UP001374584">
    <property type="component" value="Unassembled WGS sequence"/>
</dbReference>
<organism evidence="3 4">
    <name type="scientific">Phaseolus coccineus</name>
    <name type="common">Scarlet runner bean</name>
    <name type="synonym">Phaseolus multiflorus</name>
    <dbReference type="NCBI Taxonomy" id="3886"/>
    <lineage>
        <taxon>Eukaryota</taxon>
        <taxon>Viridiplantae</taxon>
        <taxon>Streptophyta</taxon>
        <taxon>Embryophyta</taxon>
        <taxon>Tracheophyta</taxon>
        <taxon>Spermatophyta</taxon>
        <taxon>Magnoliopsida</taxon>
        <taxon>eudicotyledons</taxon>
        <taxon>Gunneridae</taxon>
        <taxon>Pentapetalae</taxon>
        <taxon>rosids</taxon>
        <taxon>fabids</taxon>
        <taxon>Fabales</taxon>
        <taxon>Fabaceae</taxon>
        <taxon>Papilionoideae</taxon>
        <taxon>50 kb inversion clade</taxon>
        <taxon>NPAAA clade</taxon>
        <taxon>indigoferoid/millettioid clade</taxon>
        <taxon>Phaseoleae</taxon>
        <taxon>Phaseolus</taxon>
    </lineage>
</organism>
<keyword evidence="2" id="KW-1133">Transmembrane helix</keyword>